<dbReference type="Proteomes" id="UP000179179">
    <property type="component" value="Unassembled WGS sequence"/>
</dbReference>
<dbReference type="STRING" id="109264.A0A1F8A020"/>
<evidence type="ECO:0000313" key="1">
    <source>
        <dbReference type="EMBL" id="OGM44695.1"/>
    </source>
</evidence>
<dbReference type="GeneID" id="34450806"/>
<dbReference type="RefSeq" id="XP_022388412.1">
    <property type="nucleotide sequence ID" value="XM_022534545.1"/>
</dbReference>
<evidence type="ECO:0000313" key="2">
    <source>
        <dbReference type="Proteomes" id="UP000179179"/>
    </source>
</evidence>
<sequence>MAFPLVGDVLYIILNILADQRDYNSLYQCALTARCFTEPALQVLYRQRNSSTLGHHHFLSRRTSITLAALRDVKIYSIRKWAKMWRSIVLSALEYTYVPYYTYIHYLDLEGLQHLLRELYNEDEKEAFFTPEIDDYLSHEYEMKGNRRLRSSSKSFDKEFVLLTVGSGQFNLALANLRYSPSSSMVLLCHIMTTQHSRRYLTGYPEQSSVLAEFLQQLPSLQTLRIWSGASLMDHVGGKTRSNCPDLKKVTIRSWYAEPPNNADADSEKFLNELRPNTLECYEMLGCFQLGPRSIRALSSHWDSLTELKMDSLSITAVAELLSLTAPPALKVLVLTDSVGIYDEAFSQSIDEVANWIRRCKTLQQLELRRFTKDDALLLAKVLPEESLRLSSVSLKDYWIHEASLFHEALHQQPSLQYLHLSGKGSNGPEHNDSLFQALSQLTNLRELKLEDISSGFTTDDVMALTPHLPHLERLWIDGQYFCDDIWNAFLCLPKLKNLVILGRSAFKGKGILDFIDQLGPGNRGFHLAVLKSTNDTNINDITEHFVRDALISKVDGYFDFDWAEGGYLPPPLQFLCLCNAGA</sequence>
<accession>A0A1F8A020</accession>
<dbReference type="SUPFAM" id="SSF52047">
    <property type="entry name" value="RNI-like"/>
    <property type="match status" value="1"/>
</dbReference>
<proteinExistence type="predicted"/>
<protein>
    <submittedName>
        <fullName evidence="1">Uncharacterized protein</fullName>
    </submittedName>
</protein>
<dbReference type="AlphaFoldDB" id="A0A1F8A020"/>
<dbReference type="PANTHER" id="PTHR13318">
    <property type="entry name" value="PARTNER OF PAIRED, ISOFORM B-RELATED"/>
    <property type="match status" value="1"/>
</dbReference>
<dbReference type="Gene3D" id="3.80.10.10">
    <property type="entry name" value="Ribonuclease Inhibitor"/>
    <property type="match status" value="2"/>
</dbReference>
<keyword evidence="2" id="KW-1185">Reference proteome</keyword>
<gene>
    <name evidence="1" type="ORF">ABOM_007416</name>
</gene>
<dbReference type="GO" id="GO:0031146">
    <property type="term" value="P:SCF-dependent proteasomal ubiquitin-dependent protein catabolic process"/>
    <property type="evidence" value="ECO:0007669"/>
    <property type="project" value="TreeGrafter"/>
</dbReference>
<reference evidence="1 2" key="1">
    <citation type="journal article" date="2016" name="Genome Biol. Evol.">
        <title>Draft genome sequence of an aflatoxigenic Aspergillus species, A. bombycis.</title>
        <authorList>
            <person name="Moore G.G."/>
            <person name="Mack B.M."/>
            <person name="Beltz S.B."/>
            <person name="Gilbert M.K."/>
        </authorList>
    </citation>
    <scope>NUCLEOTIDE SEQUENCE [LARGE SCALE GENOMIC DNA]</scope>
    <source>
        <strain evidence="2">NRRL 26010</strain>
    </source>
</reference>
<organism evidence="1 2">
    <name type="scientific">Aspergillus bombycis</name>
    <dbReference type="NCBI Taxonomy" id="109264"/>
    <lineage>
        <taxon>Eukaryota</taxon>
        <taxon>Fungi</taxon>
        <taxon>Dikarya</taxon>
        <taxon>Ascomycota</taxon>
        <taxon>Pezizomycotina</taxon>
        <taxon>Eurotiomycetes</taxon>
        <taxon>Eurotiomycetidae</taxon>
        <taxon>Eurotiales</taxon>
        <taxon>Aspergillaceae</taxon>
        <taxon>Aspergillus</taxon>
    </lineage>
</organism>
<dbReference type="EMBL" id="LYCR01000052">
    <property type="protein sequence ID" value="OGM44695.1"/>
    <property type="molecule type" value="Genomic_DNA"/>
</dbReference>
<comment type="caution">
    <text evidence="1">The sequence shown here is derived from an EMBL/GenBank/DDBJ whole genome shotgun (WGS) entry which is preliminary data.</text>
</comment>
<name>A0A1F8A020_9EURO</name>
<dbReference type="GO" id="GO:0019005">
    <property type="term" value="C:SCF ubiquitin ligase complex"/>
    <property type="evidence" value="ECO:0007669"/>
    <property type="project" value="TreeGrafter"/>
</dbReference>
<dbReference type="InterPro" id="IPR032675">
    <property type="entry name" value="LRR_dom_sf"/>
</dbReference>
<dbReference type="OrthoDB" id="10028886at2759"/>